<protein>
    <submittedName>
        <fullName evidence="1">Uncharacterized protein</fullName>
    </submittedName>
</protein>
<keyword evidence="2" id="KW-1185">Reference proteome</keyword>
<dbReference type="EMBL" id="JASBWV010000005">
    <property type="protein sequence ID" value="KAJ9126426.1"/>
    <property type="molecule type" value="Genomic_DNA"/>
</dbReference>
<sequence>MSLDLLEAYPYPAFILHVPIPPTDGDATPVHKITDIPFTRNLQSTMSIFNPIWSNTKWTNLVKQVVPSEESRSTSASVSGAHGTSSTRETEIELLQMLDVNEARTFGNWISGLTDFERLEKAGRLPTHNESRQSSYATSANHSHTSAFAEAGNSVVPPTISITENSTLKQRRQSSRMDTTTELGNDNTLRLLSKGSMAERDASMERSSEITKPELHQAFTAMLNTDPPTPSSTTLVESADAVPSDDNLLAGLTAQSTVLIKLKQPHNVWLEMIKTALPKVPHSSVSSLLVIQVIPRSAREAQFLRQEREGTAPIGLGGSSLGAGCVEGLLSPSLDIGRVNISRPANVTHPSDISDMVASSPSSPTFEPTSMTERNARSADEFVGHRKDRSDAPSADTPLAERDDPMVTERSAGESEDDEVTARRRKLVAEYFPGNEPLLVGDVDLGQLASFPRKTLEDPTSTESLLLNTDWSKTDLGPMENWPSSLKTALSIVMAMPGQANLWWGKELTMIYNDHYASMVQKKHPALFGKSGAEGWAELWADLGPVAEVVMSGTPITKDDDMFLFESGEGRQLEEYYHSWCWVPVRDEKGDVGGLLNYTRNTTKKVVAERRLNCMREVSDMVASAREMGDFDRAVIEGLSGEDVAKDVPFAILYHVVPEDLVVDTSNKTMNMTEERLSSAGGRNTPIRLKLTYGGSVGVQVGHPHVPSETTVSIRRPPRALGGLDPARTSSPTMSMISALSTPNEDEDMKTGKAENWPFKEVIQSRKPHVIEDCTDLVKGFDIRSWDALPTKACVLPICNESSSDVPSAVLVVGLNLRRAYDEDYANWLHQLRLQLYGGLLQVRSQEAERERAAELQAMDRIKSNWISGVSHELRLPLTLVSGPLDDLAREAPAGSRAKSLLTMAKRNVNRLHNLVDSLMDFSRLEAGKLKGSFRPVPIGAFTRDLAGLFRPAIERTKLKLTIDCEEDEDRACFVDPDLYEKIVLNLVGNAFKYTHQGSIHVGLRYTVRDVVISVTDTGVGIPSASMERIGERFFRVPSTGRSHEGTGIGLSLTKELIKLHGGSLAVESWYADENAERRHGSIFTVRIPLGSAHLPSGNIDEIAADEARAGRYAKGMIDEVLQWNSEQDSSSLESSSESGGSAALASGSTERTASSLDPSTLFFTKEDVILIVDDSRDLRTWLVSLFKPYVGKVIEACDGVQGLEKAMLHKPDIIVSDVQMPRSDGFQFLQAVRSHEEIKFTPFILLTARAGESDLTTGLLTGAEDYMVKPFVSRELIARVSLQLQLGKRRRILEKAFAQRLDEVERRRQEAEQERKRQELLIDVTSHELRNPTSAIIQCSQMVGANLTQLRQTLQHMFTADQSLAVTEDLVEQLKADEELCRNINSCAQNQSRIADDVLALARINLDMLHFVNVPTIIRKRIQDVVKPFALEAESNGIDLVLDLDDASLNRVPYAITDPFRLGQVIVNLVGNAMRYAAEGAIQRVAVKAVVSPDLPSDMTCLPPSTPFPATIQDGDNCYLYISVSDSGPGLAKEDVSLLFKRFSQASKQSNKVFGVGGRIEVDSEYGQGCTFRFFVRVTACPSQKRALEDDGDIPVVEEHVAKRRDTKPDVQIRVLVVEDNMINQKVLLRQLRKAGMICEAANNGQEAVNRIRQVCAMEGAIDAPFNVVLMDLEMPVMDGLTAIRLIREEESAGKLKRSWVFALTGNARQAQIEEALGEGMDSVIIKPYVLSEVIERIHGVCDLA</sequence>
<name>A0ACC2XS11_9TREE</name>
<evidence type="ECO:0000313" key="1">
    <source>
        <dbReference type="EMBL" id="KAJ9126426.1"/>
    </source>
</evidence>
<comment type="caution">
    <text evidence="1">The sequence shown here is derived from an EMBL/GenBank/DDBJ whole genome shotgun (WGS) entry which is preliminary data.</text>
</comment>
<organism evidence="1 2">
    <name type="scientific">Naganishia onofrii</name>
    <dbReference type="NCBI Taxonomy" id="1851511"/>
    <lineage>
        <taxon>Eukaryota</taxon>
        <taxon>Fungi</taxon>
        <taxon>Dikarya</taxon>
        <taxon>Basidiomycota</taxon>
        <taxon>Agaricomycotina</taxon>
        <taxon>Tremellomycetes</taxon>
        <taxon>Filobasidiales</taxon>
        <taxon>Filobasidiaceae</taxon>
        <taxon>Naganishia</taxon>
    </lineage>
</organism>
<reference evidence="1" key="1">
    <citation type="submission" date="2023-04" db="EMBL/GenBank/DDBJ databases">
        <title>Draft Genome sequencing of Naganishia species isolated from polar environments using Oxford Nanopore Technology.</title>
        <authorList>
            <person name="Leo P."/>
            <person name="Venkateswaran K."/>
        </authorList>
    </citation>
    <scope>NUCLEOTIDE SEQUENCE</scope>
    <source>
        <strain evidence="1">DBVPG 5303</strain>
    </source>
</reference>
<gene>
    <name evidence="1" type="ORF">QFC24_002167</name>
</gene>
<dbReference type="Proteomes" id="UP001234202">
    <property type="component" value="Unassembled WGS sequence"/>
</dbReference>
<proteinExistence type="predicted"/>
<accession>A0ACC2XS11</accession>
<evidence type="ECO:0000313" key="2">
    <source>
        <dbReference type="Proteomes" id="UP001234202"/>
    </source>
</evidence>